<evidence type="ECO:0000256" key="1">
    <source>
        <dbReference type="SAM" id="MobiDB-lite"/>
    </source>
</evidence>
<comment type="caution">
    <text evidence="2">The sequence shown here is derived from an EMBL/GenBank/DDBJ whole genome shotgun (WGS) entry which is preliminary data.</text>
</comment>
<evidence type="ECO:0000313" key="3">
    <source>
        <dbReference type="Proteomes" id="UP000630936"/>
    </source>
</evidence>
<dbReference type="Proteomes" id="UP000630936">
    <property type="component" value="Unassembled WGS sequence"/>
</dbReference>
<reference evidence="2" key="2">
    <citation type="submission" date="2020-09" db="EMBL/GenBank/DDBJ databases">
        <authorList>
            <person name="Sun Q."/>
            <person name="Ohkuma M."/>
        </authorList>
    </citation>
    <scope>NUCLEOTIDE SEQUENCE</scope>
    <source>
        <strain evidence="2">JCM 4988</strain>
    </source>
</reference>
<protein>
    <submittedName>
        <fullName evidence="2">Uncharacterized protein</fullName>
    </submittedName>
</protein>
<keyword evidence="3" id="KW-1185">Reference proteome</keyword>
<name>A0A918PVS1_9ACTN</name>
<proteinExistence type="predicted"/>
<feature type="compositionally biased region" description="Acidic residues" evidence="1">
    <location>
        <begin position="18"/>
        <end position="54"/>
    </location>
</feature>
<sequence length="73" mass="8202">MKKKSRNQAAELLPPEPVELDDDEEDEVDEEEDEDDEDADAFASDDDDFVSDDFDVDDAAGVLLDEEPLLSLR</sequence>
<gene>
    <name evidence="2" type="ORF">GCM10010387_17580</name>
</gene>
<reference evidence="2" key="1">
    <citation type="journal article" date="2014" name="Int. J. Syst. Evol. Microbiol.">
        <title>Complete genome sequence of Corynebacterium casei LMG S-19264T (=DSM 44701T), isolated from a smear-ripened cheese.</title>
        <authorList>
            <consortium name="US DOE Joint Genome Institute (JGI-PGF)"/>
            <person name="Walter F."/>
            <person name="Albersmeier A."/>
            <person name="Kalinowski J."/>
            <person name="Ruckert C."/>
        </authorList>
    </citation>
    <scope>NUCLEOTIDE SEQUENCE</scope>
    <source>
        <strain evidence="2">JCM 4988</strain>
    </source>
</reference>
<feature type="region of interest" description="Disordered" evidence="1">
    <location>
        <begin position="1"/>
        <end position="54"/>
    </location>
</feature>
<accession>A0A918PVS1</accession>
<dbReference type="AlphaFoldDB" id="A0A918PVS1"/>
<evidence type="ECO:0000313" key="2">
    <source>
        <dbReference type="EMBL" id="GGZ24669.1"/>
    </source>
</evidence>
<organism evidence="2 3">
    <name type="scientific">Streptomyces inusitatus</name>
    <dbReference type="NCBI Taxonomy" id="68221"/>
    <lineage>
        <taxon>Bacteria</taxon>
        <taxon>Bacillati</taxon>
        <taxon>Actinomycetota</taxon>
        <taxon>Actinomycetes</taxon>
        <taxon>Kitasatosporales</taxon>
        <taxon>Streptomycetaceae</taxon>
        <taxon>Streptomyces</taxon>
    </lineage>
</organism>
<dbReference type="EMBL" id="BMWG01000003">
    <property type="protein sequence ID" value="GGZ24669.1"/>
    <property type="molecule type" value="Genomic_DNA"/>
</dbReference>